<dbReference type="EMBL" id="QNUL01000037">
    <property type="protein sequence ID" value="REA56574.1"/>
    <property type="molecule type" value="Genomic_DNA"/>
</dbReference>
<protein>
    <recommendedName>
        <fullName evidence="1">Gingipain domain-containing protein</fullName>
    </recommendedName>
</protein>
<proteinExistence type="predicted"/>
<feature type="domain" description="Gingipain" evidence="1">
    <location>
        <begin position="412"/>
        <end position="768"/>
    </location>
</feature>
<sequence>MYEKKQITQKKAASNSFAGFLFIFIILLSSVALSQNIPAQPWTIPSRTYLKLAVTKAGFYSVTGQELRAAGLSTDKIKPGSIQIFRREKELAIEVLNKSQDQLHDQDMIRFYAEGNDGVSDSVLYVYPKAMPFGSYPLYSDTASYFFTWHNDGQLGKRISPTLSHSITDTLDYHLEEKEIVFNSHYNTGAFYPTGTGFNDGMAITAYDVGEGWTGPLLRNTWQNIDINTTNLRRDLIEKCTIQITVVGRAAGQNRLEIFTGTSQNPGRKLATISLTDYQPQTLLLQLQKEDLDKATTTGNKLSITVHADSGTSSISYIKWRFPQQAQLPATDEIKSLHFNTNTQNRFLKTGNTSGWKFYDITDPFNSQTVVSSPIGMPISGAQHIIAVRQYQKVNHISPVNLLQPEIISADYLILTHPEVRRTKDGSDPVKAYATYRSSVEGGGYKAAILNIQDVYDHYNGGEAGPAGIRKMIEHLSGSGKLKFLMIIGRAADPQTSRKTIDLKRKDMIPNAGWPGSDLALAMQIDSFLPNVPVVAVGRINANTAEEVDIYLRKVKQMEAEAPSAPWRKRVLHVSGGRTYKEIDTFSSYMNTFSKNLNTSYLAARVESKTKTTEEPVEYVPIEESLNKGVALVTLFGHSGIDVTDVDIGYVSDETRAYRNKPYYPAVIANGCASGSIFYSDKTISSDWILTPDRGAVLFLAHTFNGSSTALKNYTASIYEVLADSIFTSQPFGIIQREAIRRNLKSHHTLSDLITSQQMNLHGDPAIRIFPATLPDYAFDSSASSISDQNYGNISTWSDSLDIRLVINNHGRYSSQPYQLAISDATNQVLHIEARHAVALADTVSIRIKNPLSRSANLYLHATIDPDNQLQEESKRNNHLQIIQSIPQGGAFPLLPVSGFTTSQKSVDLVAQITPEILSDQLIFEWDSSLTFNSAQKQMVPLKQSIARLRFTVPDGDTNVYWRVYVPAYPHRPSVSHQILFNPGHIESLSLPEGIAFANRDQKIRLLEGDSIRCKALFQNITTIPFTDSLLVKVTHSSPTGTAISFQKIAAIKPYTNVSFSLAIPTTGTAGNHRITILFNADSLPELLSHNNEVHFSFSVTPDQTPPLLFVTFDGRIITNGEETSASPVIRITLHDENPFLIMTDTTGLWVYLKEDCLQCSEKRIGLQDAVVQSGLPNQLSITLNKLPVLTPGNYVLRVTGRDRSNNRTPEYHIRFKVSETALVKSVLIAPNPSHTYFRFQVTSLGSLPAQQMNITISDIYGRIIAQQLHLLHSGISEMIWEPADLPSGIYFYKLEISSGKTAISFAPDVNRSGKLILMR</sequence>
<reference evidence="2 3" key="1">
    <citation type="submission" date="2018-07" db="EMBL/GenBank/DDBJ databases">
        <title>Dyadobacter roseus sp. nov., isolated from rose rhizosphere soil.</title>
        <authorList>
            <person name="Chen L."/>
        </authorList>
    </citation>
    <scope>NUCLEOTIDE SEQUENCE [LARGE SCALE GENOMIC DNA]</scope>
    <source>
        <strain evidence="2 3">RS19</strain>
    </source>
</reference>
<accession>A0A3D8Y3J8</accession>
<dbReference type="OrthoDB" id="9757650at2"/>
<evidence type="ECO:0000259" key="1">
    <source>
        <dbReference type="Pfam" id="PF01364"/>
    </source>
</evidence>
<name>A0A3D8Y3J8_9BACT</name>
<keyword evidence="3" id="KW-1185">Reference proteome</keyword>
<dbReference type="InterPro" id="IPR029030">
    <property type="entry name" value="Caspase-like_dom_sf"/>
</dbReference>
<dbReference type="Proteomes" id="UP000256373">
    <property type="component" value="Unassembled WGS sequence"/>
</dbReference>
<dbReference type="Gene3D" id="3.40.50.1460">
    <property type="match status" value="1"/>
</dbReference>
<comment type="caution">
    <text evidence="2">The sequence shown here is derived from an EMBL/GenBank/DDBJ whole genome shotgun (WGS) entry which is preliminary data.</text>
</comment>
<dbReference type="RefSeq" id="WP_115833992.1">
    <property type="nucleotide sequence ID" value="NZ_QNUL01000037.1"/>
</dbReference>
<evidence type="ECO:0000313" key="3">
    <source>
        <dbReference type="Proteomes" id="UP000256373"/>
    </source>
</evidence>
<gene>
    <name evidence="2" type="ORF">DSL64_26535</name>
</gene>
<dbReference type="InterPro" id="IPR001769">
    <property type="entry name" value="Gingipain"/>
</dbReference>
<dbReference type="GO" id="GO:0008234">
    <property type="term" value="F:cysteine-type peptidase activity"/>
    <property type="evidence" value="ECO:0007669"/>
    <property type="project" value="InterPro"/>
</dbReference>
<dbReference type="SUPFAM" id="SSF52129">
    <property type="entry name" value="Caspase-like"/>
    <property type="match status" value="1"/>
</dbReference>
<organism evidence="2 3">
    <name type="scientific">Dyadobacter luteus</name>
    <dbReference type="NCBI Taxonomy" id="2259619"/>
    <lineage>
        <taxon>Bacteria</taxon>
        <taxon>Pseudomonadati</taxon>
        <taxon>Bacteroidota</taxon>
        <taxon>Cytophagia</taxon>
        <taxon>Cytophagales</taxon>
        <taxon>Spirosomataceae</taxon>
        <taxon>Dyadobacter</taxon>
    </lineage>
</organism>
<evidence type="ECO:0000313" key="2">
    <source>
        <dbReference type="EMBL" id="REA56574.1"/>
    </source>
</evidence>
<dbReference type="CDD" id="cd02258">
    <property type="entry name" value="Peptidase_C25_N"/>
    <property type="match status" value="1"/>
</dbReference>
<dbReference type="GO" id="GO:0006508">
    <property type="term" value="P:proteolysis"/>
    <property type="evidence" value="ECO:0007669"/>
    <property type="project" value="InterPro"/>
</dbReference>
<dbReference type="Pfam" id="PF01364">
    <property type="entry name" value="Peptidase_C25"/>
    <property type="match status" value="1"/>
</dbReference>